<proteinExistence type="inferred from homology"/>
<dbReference type="Pfam" id="PF00501">
    <property type="entry name" value="AMP-binding"/>
    <property type="match status" value="1"/>
</dbReference>
<evidence type="ECO:0000313" key="8">
    <source>
        <dbReference type="Proteomes" id="UP000494165"/>
    </source>
</evidence>
<evidence type="ECO:0000259" key="5">
    <source>
        <dbReference type="Pfam" id="PF00501"/>
    </source>
</evidence>
<evidence type="ECO:0008006" key="9">
    <source>
        <dbReference type="Google" id="ProtNLM"/>
    </source>
</evidence>
<keyword evidence="4" id="KW-0576">Peroxisome</keyword>
<reference evidence="7 8" key="1">
    <citation type="submission" date="2020-04" db="EMBL/GenBank/DDBJ databases">
        <authorList>
            <person name="Alioto T."/>
            <person name="Alioto T."/>
            <person name="Gomez Garrido J."/>
        </authorList>
    </citation>
    <scope>NUCLEOTIDE SEQUENCE [LARGE SCALE GENOMIC DNA]</scope>
</reference>
<sequence>MESAHIVYSSHPKVHIPEVNLLDFVFENHRNFSDEQLNRPWIVDVPSGKSVTFRQAKYDAQKIASGLVKLGFKKGDLLFFVTTAMTELYLFKLAVWMLGGGVKGASAVESHEHYLHQINEMQIKYVLTDCETYDCMKNAVDDSNCRGVKFFSCGEVAVQGTVHISKLLSEDAIVLPEVNVDVRNATLVICNTSGSTGMPKGVVHTHYSFTANLIMMEALKMQDSIMEFVINYGVVNVCLAMYSLKYGLTVYHLNKFNKNSYLSALLYFKPRSIVLYPYLASSFARDPKLNDVRQQDFLKHVMIAGWVLDSTTAALLSKNLPDTHIQQVYGMSEILYATATEIPDSGEAAKVPTIKIEGQTFTSSGSILANMEAKILDLETKELKSPLEEGVLYIRTPGMMRGYFRSSNGTFKSDIDQDGWICTGDVAFFDTQRRIYLKERANFMYKYLSHIIAPSEIECLLQEHPAVMAAGVVGLPNLETNNVTKAYVVLKAGQHCTPEELCTFVANKIPVHKQLHAGAKIVEKLPANRGGKLDRRALKEMALKDV</sequence>
<comment type="subcellular location">
    <subcellularLocation>
        <location evidence="1">Peroxisome</location>
    </subcellularLocation>
</comment>
<evidence type="ECO:0000256" key="4">
    <source>
        <dbReference type="ARBA" id="ARBA00023140"/>
    </source>
</evidence>
<dbReference type="OrthoDB" id="10253869at2759"/>
<dbReference type="GO" id="GO:0016405">
    <property type="term" value="F:CoA-ligase activity"/>
    <property type="evidence" value="ECO:0007669"/>
    <property type="project" value="TreeGrafter"/>
</dbReference>
<dbReference type="InterPro" id="IPR000873">
    <property type="entry name" value="AMP-dep_synth/lig_dom"/>
</dbReference>
<keyword evidence="8" id="KW-1185">Reference proteome</keyword>
<dbReference type="Pfam" id="PF13193">
    <property type="entry name" value="AMP-binding_C"/>
    <property type="match status" value="1"/>
</dbReference>
<comment type="caution">
    <text evidence="7">The sequence shown here is derived from an EMBL/GenBank/DDBJ whole genome shotgun (WGS) entry which is preliminary data.</text>
</comment>
<evidence type="ECO:0000256" key="1">
    <source>
        <dbReference type="ARBA" id="ARBA00004275"/>
    </source>
</evidence>
<dbReference type="EMBL" id="CADEPI010000009">
    <property type="protein sequence ID" value="CAB3362651.1"/>
    <property type="molecule type" value="Genomic_DNA"/>
</dbReference>
<accession>A0A8S1C3I2</accession>
<feature type="domain" description="AMP-binding enzyme C-terminal" evidence="6">
    <location>
        <begin position="456"/>
        <end position="532"/>
    </location>
</feature>
<dbReference type="Gene3D" id="3.40.50.12780">
    <property type="entry name" value="N-terminal domain of ligase-like"/>
    <property type="match status" value="1"/>
</dbReference>
<evidence type="ECO:0000256" key="3">
    <source>
        <dbReference type="ARBA" id="ARBA00022598"/>
    </source>
</evidence>
<evidence type="ECO:0000256" key="2">
    <source>
        <dbReference type="ARBA" id="ARBA00006432"/>
    </source>
</evidence>
<dbReference type="GO" id="GO:0005777">
    <property type="term" value="C:peroxisome"/>
    <property type="evidence" value="ECO:0007669"/>
    <property type="project" value="UniProtKB-SubCell"/>
</dbReference>
<keyword evidence="3" id="KW-0436">Ligase</keyword>
<name>A0A8S1C3I2_9INSE</name>
<dbReference type="AlphaFoldDB" id="A0A8S1C3I2"/>
<dbReference type="InterPro" id="IPR045851">
    <property type="entry name" value="AMP-bd_C_sf"/>
</dbReference>
<dbReference type="PANTHER" id="PTHR24096">
    <property type="entry name" value="LONG-CHAIN-FATTY-ACID--COA LIGASE"/>
    <property type="match status" value="1"/>
</dbReference>
<dbReference type="InterPro" id="IPR025110">
    <property type="entry name" value="AMP-bd_C"/>
</dbReference>
<dbReference type="PROSITE" id="PS00455">
    <property type="entry name" value="AMP_BINDING"/>
    <property type="match status" value="1"/>
</dbReference>
<comment type="similarity">
    <text evidence="2">Belongs to the ATP-dependent AMP-binding enzyme family.</text>
</comment>
<dbReference type="Proteomes" id="UP000494165">
    <property type="component" value="Unassembled WGS sequence"/>
</dbReference>
<dbReference type="SUPFAM" id="SSF56801">
    <property type="entry name" value="Acetyl-CoA synthetase-like"/>
    <property type="match status" value="1"/>
</dbReference>
<protein>
    <recommendedName>
        <fullName evidence="9">AMP-dependent synthetase/ligase domain-containing protein</fullName>
    </recommendedName>
</protein>
<evidence type="ECO:0000259" key="6">
    <source>
        <dbReference type="Pfam" id="PF13193"/>
    </source>
</evidence>
<dbReference type="Gene3D" id="3.30.300.30">
    <property type="match status" value="1"/>
</dbReference>
<dbReference type="PANTHER" id="PTHR24096:SF149">
    <property type="entry name" value="AMP-BINDING DOMAIN-CONTAINING PROTEIN-RELATED"/>
    <property type="match status" value="1"/>
</dbReference>
<dbReference type="InterPro" id="IPR042099">
    <property type="entry name" value="ANL_N_sf"/>
</dbReference>
<organism evidence="7 8">
    <name type="scientific">Cloeon dipterum</name>
    <dbReference type="NCBI Taxonomy" id="197152"/>
    <lineage>
        <taxon>Eukaryota</taxon>
        <taxon>Metazoa</taxon>
        <taxon>Ecdysozoa</taxon>
        <taxon>Arthropoda</taxon>
        <taxon>Hexapoda</taxon>
        <taxon>Insecta</taxon>
        <taxon>Pterygota</taxon>
        <taxon>Palaeoptera</taxon>
        <taxon>Ephemeroptera</taxon>
        <taxon>Pisciforma</taxon>
        <taxon>Baetidae</taxon>
        <taxon>Cloeon</taxon>
    </lineage>
</organism>
<evidence type="ECO:0000313" key="7">
    <source>
        <dbReference type="EMBL" id="CAB3362651.1"/>
    </source>
</evidence>
<gene>
    <name evidence="7" type="ORF">CLODIP_2_CD14360</name>
</gene>
<feature type="domain" description="AMP-dependent synthetase/ligase" evidence="5">
    <location>
        <begin position="36"/>
        <end position="404"/>
    </location>
</feature>
<dbReference type="InterPro" id="IPR020845">
    <property type="entry name" value="AMP-binding_CS"/>
</dbReference>